<accession>A0ABR2VF03</accession>
<name>A0ABR2VF03_9PEZI</name>
<evidence type="ECO:0000313" key="3">
    <source>
        <dbReference type="Proteomes" id="UP001408356"/>
    </source>
</evidence>
<organism evidence="2 3">
    <name type="scientific">Seiridium unicorne</name>
    <dbReference type="NCBI Taxonomy" id="138068"/>
    <lineage>
        <taxon>Eukaryota</taxon>
        <taxon>Fungi</taxon>
        <taxon>Dikarya</taxon>
        <taxon>Ascomycota</taxon>
        <taxon>Pezizomycotina</taxon>
        <taxon>Sordariomycetes</taxon>
        <taxon>Xylariomycetidae</taxon>
        <taxon>Amphisphaeriales</taxon>
        <taxon>Sporocadaceae</taxon>
        <taxon>Seiridium</taxon>
    </lineage>
</organism>
<evidence type="ECO:0000313" key="2">
    <source>
        <dbReference type="EMBL" id="KAK9425111.1"/>
    </source>
</evidence>
<dbReference type="PANTHER" id="PTHR38846">
    <property type="entry name" value="C3H1-TYPE DOMAIN-CONTAINING PROTEIN"/>
    <property type="match status" value="1"/>
</dbReference>
<protein>
    <submittedName>
        <fullName evidence="2">Uncharacterized protein</fullName>
    </submittedName>
</protein>
<dbReference type="Proteomes" id="UP001408356">
    <property type="component" value="Unassembled WGS sequence"/>
</dbReference>
<comment type="caution">
    <text evidence="2">The sequence shown here is derived from an EMBL/GenBank/DDBJ whole genome shotgun (WGS) entry which is preliminary data.</text>
</comment>
<sequence>MARTKKRGAAQGTTVQPKKQQSDPRIVQQWNAYFGPGDLEDWQRLMRDLGFQKEFQSKRSCRKLSTQLIYHCKALKKVWINIVDFLAAIGHGNAVYRFNSQHELSHYTLNTGKIYPRRWVTEGSPLRALFAHIRDPWIAERKVSKKEMDEITNGLGDMKIVGHGY</sequence>
<feature type="region of interest" description="Disordered" evidence="1">
    <location>
        <begin position="1"/>
        <end position="24"/>
    </location>
</feature>
<keyword evidence="3" id="KW-1185">Reference proteome</keyword>
<gene>
    <name evidence="2" type="ORF">SUNI508_03251</name>
</gene>
<evidence type="ECO:0000256" key="1">
    <source>
        <dbReference type="SAM" id="MobiDB-lite"/>
    </source>
</evidence>
<reference evidence="2 3" key="1">
    <citation type="journal article" date="2024" name="J. Plant Pathol.">
        <title>Sequence and assembly of the genome of Seiridium unicorne, isolate CBS 538.82, causal agent of cypress canker disease.</title>
        <authorList>
            <person name="Scali E."/>
            <person name="Rocca G.D."/>
            <person name="Danti R."/>
            <person name="Garbelotto M."/>
            <person name="Barberini S."/>
            <person name="Baroncelli R."/>
            <person name="Emiliani G."/>
        </authorList>
    </citation>
    <scope>NUCLEOTIDE SEQUENCE [LARGE SCALE GENOMIC DNA]</scope>
    <source>
        <strain evidence="2 3">BM-138-508</strain>
    </source>
</reference>
<proteinExistence type="predicted"/>
<dbReference type="EMBL" id="JARVKF010000024">
    <property type="protein sequence ID" value="KAK9425111.1"/>
    <property type="molecule type" value="Genomic_DNA"/>
</dbReference>
<dbReference type="PANTHER" id="PTHR38846:SF1">
    <property type="entry name" value="C3H1-TYPE DOMAIN-CONTAINING PROTEIN"/>
    <property type="match status" value="1"/>
</dbReference>